<dbReference type="AlphaFoldDB" id="A0AAE0K8R5"/>
<dbReference type="EMBL" id="JAULSN010000005">
    <property type="protein sequence ID" value="KAK3371725.1"/>
    <property type="molecule type" value="Genomic_DNA"/>
</dbReference>
<proteinExistence type="predicted"/>
<evidence type="ECO:0000313" key="2">
    <source>
        <dbReference type="EMBL" id="KAK3371725.1"/>
    </source>
</evidence>
<feature type="signal peptide" evidence="1">
    <location>
        <begin position="1"/>
        <end position="46"/>
    </location>
</feature>
<reference evidence="2" key="1">
    <citation type="journal article" date="2023" name="Mol. Phylogenet. Evol.">
        <title>Genome-scale phylogeny and comparative genomics of the fungal order Sordariales.</title>
        <authorList>
            <person name="Hensen N."/>
            <person name="Bonometti L."/>
            <person name="Westerberg I."/>
            <person name="Brannstrom I.O."/>
            <person name="Guillou S."/>
            <person name="Cros-Aarteil S."/>
            <person name="Calhoun S."/>
            <person name="Haridas S."/>
            <person name="Kuo A."/>
            <person name="Mondo S."/>
            <person name="Pangilinan J."/>
            <person name="Riley R."/>
            <person name="LaButti K."/>
            <person name="Andreopoulos B."/>
            <person name="Lipzen A."/>
            <person name="Chen C."/>
            <person name="Yan M."/>
            <person name="Daum C."/>
            <person name="Ng V."/>
            <person name="Clum A."/>
            <person name="Steindorff A."/>
            <person name="Ohm R.A."/>
            <person name="Martin F."/>
            <person name="Silar P."/>
            <person name="Natvig D.O."/>
            <person name="Lalanne C."/>
            <person name="Gautier V."/>
            <person name="Ament-Velasquez S.L."/>
            <person name="Kruys A."/>
            <person name="Hutchinson M.I."/>
            <person name="Powell A.J."/>
            <person name="Barry K."/>
            <person name="Miller A.N."/>
            <person name="Grigoriev I.V."/>
            <person name="Debuchy R."/>
            <person name="Gladieux P."/>
            <person name="Hiltunen Thoren M."/>
            <person name="Johannesson H."/>
        </authorList>
    </citation>
    <scope>NUCLEOTIDE SEQUENCE</scope>
    <source>
        <strain evidence="2">CBS 958.72</strain>
    </source>
</reference>
<protein>
    <submittedName>
        <fullName evidence="2">Uncharacterized protein</fullName>
    </submittedName>
</protein>
<name>A0AAE0K8R5_9PEZI</name>
<feature type="chain" id="PRO_5041956088" evidence="1">
    <location>
        <begin position="47"/>
        <end position="161"/>
    </location>
</feature>
<sequence length="161" mass="18254">MGIGEPNKFPHRQRPPPSCDACRFSVCRSACLLTLLTCSLLTECFSSPSWSSQRPSRKQIMCLFIFEGSEGFLLFLTLSPPCDMPSTHGCITPYLPAYLAYRTHNSFPSEDSGGVCECVFVQPFWDCVWMCVFCDRSLIPFAIHITSYQIRSDNSCHVWRC</sequence>
<keyword evidence="1" id="KW-0732">Signal</keyword>
<evidence type="ECO:0000256" key="1">
    <source>
        <dbReference type="SAM" id="SignalP"/>
    </source>
</evidence>
<organism evidence="2 3">
    <name type="scientific">Lasiosphaeria ovina</name>
    <dbReference type="NCBI Taxonomy" id="92902"/>
    <lineage>
        <taxon>Eukaryota</taxon>
        <taxon>Fungi</taxon>
        <taxon>Dikarya</taxon>
        <taxon>Ascomycota</taxon>
        <taxon>Pezizomycotina</taxon>
        <taxon>Sordariomycetes</taxon>
        <taxon>Sordariomycetidae</taxon>
        <taxon>Sordariales</taxon>
        <taxon>Lasiosphaeriaceae</taxon>
        <taxon>Lasiosphaeria</taxon>
    </lineage>
</organism>
<gene>
    <name evidence="2" type="ORF">B0T24DRAFT_334922</name>
</gene>
<keyword evidence="3" id="KW-1185">Reference proteome</keyword>
<comment type="caution">
    <text evidence="2">The sequence shown here is derived from an EMBL/GenBank/DDBJ whole genome shotgun (WGS) entry which is preliminary data.</text>
</comment>
<dbReference type="Proteomes" id="UP001287356">
    <property type="component" value="Unassembled WGS sequence"/>
</dbReference>
<evidence type="ECO:0000313" key="3">
    <source>
        <dbReference type="Proteomes" id="UP001287356"/>
    </source>
</evidence>
<reference evidence="2" key="2">
    <citation type="submission" date="2023-06" db="EMBL/GenBank/DDBJ databases">
        <authorList>
            <consortium name="Lawrence Berkeley National Laboratory"/>
            <person name="Haridas S."/>
            <person name="Hensen N."/>
            <person name="Bonometti L."/>
            <person name="Westerberg I."/>
            <person name="Brannstrom I.O."/>
            <person name="Guillou S."/>
            <person name="Cros-Aarteil S."/>
            <person name="Calhoun S."/>
            <person name="Kuo A."/>
            <person name="Mondo S."/>
            <person name="Pangilinan J."/>
            <person name="Riley R."/>
            <person name="Labutti K."/>
            <person name="Andreopoulos B."/>
            <person name="Lipzen A."/>
            <person name="Chen C."/>
            <person name="Yanf M."/>
            <person name="Daum C."/>
            <person name="Ng V."/>
            <person name="Clum A."/>
            <person name="Steindorff A."/>
            <person name="Ohm R."/>
            <person name="Martin F."/>
            <person name="Silar P."/>
            <person name="Natvig D."/>
            <person name="Lalanne C."/>
            <person name="Gautier V."/>
            <person name="Ament-Velasquez S.L."/>
            <person name="Kruys A."/>
            <person name="Hutchinson M.I."/>
            <person name="Powell A.J."/>
            <person name="Barry K."/>
            <person name="Miller A.N."/>
            <person name="Grigoriev I.V."/>
            <person name="Debuchy R."/>
            <person name="Gladieux P."/>
            <person name="Thoren M.H."/>
            <person name="Johannesson H."/>
        </authorList>
    </citation>
    <scope>NUCLEOTIDE SEQUENCE</scope>
    <source>
        <strain evidence="2">CBS 958.72</strain>
    </source>
</reference>
<accession>A0AAE0K8R5</accession>